<evidence type="ECO:0000313" key="1">
    <source>
        <dbReference type="EMBL" id="KGQ59726.1"/>
    </source>
</evidence>
<sequence length="123" mass="14303">MKTYIENFSVVENILKFQGMWQVKAVDQASQWAEFTSQAAMNAAITLDRALAAREAVGKVIRQLSKASDRANELLNSTSKWDELPDYPKLEEDTYYGYLNYIRAGEEWYRTQIEWLVKKINEV</sequence>
<accession>A0A0A2ZRS9</accession>
<gene>
    <name evidence="1" type="ORF">IO48_10915</name>
</gene>
<comment type="caution">
    <text evidence="1">The sequence shown here is derived from an EMBL/GenBank/DDBJ whole genome shotgun (WGS) entry which is preliminary data.</text>
</comment>
<proteinExistence type="predicted"/>
<protein>
    <submittedName>
        <fullName evidence="1">Uncharacterized protein</fullName>
    </submittedName>
</protein>
<organism evidence="1 2">
    <name type="scientific">Gallibacterium anatis 4895</name>
    <dbReference type="NCBI Taxonomy" id="1396510"/>
    <lineage>
        <taxon>Bacteria</taxon>
        <taxon>Pseudomonadati</taxon>
        <taxon>Pseudomonadota</taxon>
        <taxon>Gammaproteobacteria</taxon>
        <taxon>Pasteurellales</taxon>
        <taxon>Pasteurellaceae</taxon>
        <taxon>Gallibacterium</taxon>
    </lineage>
</organism>
<evidence type="ECO:0000313" key="2">
    <source>
        <dbReference type="Proteomes" id="UP000030554"/>
    </source>
</evidence>
<reference evidence="1 2" key="1">
    <citation type="submission" date="2014-07" db="EMBL/GenBank/DDBJ databases">
        <title>Chaperone-usher fimbriae in a diverse selection of Gallibacterium genomes.</title>
        <authorList>
            <person name="Kudirkiene E."/>
            <person name="Bager R.J."/>
            <person name="Johnson T.J."/>
            <person name="Bojesen A.M."/>
        </authorList>
    </citation>
    <scope>NUCLEOTIDE SEQUENCE [LARGE SCALE GENOMIC DNA]</scope>
    <source>
        <strain evidence="1 2">4895</strain>
    </source>
</reference>
<name>A0A0A2ZRS9_9PAST</name>
<dbReference type="RefSeq" id="WP_039164501.1">
    <property type="nucleotide sequence ID" value="NZ_JPJQ01000054.1"/>
</dbReference>
<dbReference type="Proteomes" id="UP000030554">
    <property type="component" value="Unassembled WGS sequence"/>
</dbReference>
<dbReference type="EMBL" id="JPJQ01000054">
    <property type="protein sequence ID" value="KGQ59726.1"/>
    <property type="molecule type" value="Genomic_DNA"/>
</dbReference>
<dbReference type="AlphaFoldDB" id="A0A0A2ZRS9"/>